<sequence length="224" mass="25340">MDGTLTCFNMLVEKRNPLIKEMLEKMLNWKLEAKAESTMAFELLKFIKGGFLGIMDFYKLVLLVQLDTAGDGSSSSLDSEVDSCSKSCVKAYATLKEQYDIKLRDNSLVENKKKLEKAEKERDELKLTLEKFQNSSKSLNNLLESQVIDKFKTGLGNFIPFKTNLTFMDEIFESENMDVTTIVTPSNVKTVESNYESAEVKSNGDAVEPKTIIKNSFRPPVIED</sequence>
<dbReference type="EMBL" id="BQNB010020980">
    <property type="protein sequence ID" value="GJU01604.1"/>
    <property type="molecule type" value="Genomic_DNA"/>
</dbReference>
<reference evidence="2" key="2">
    <citation type="submission" date="2022-01" db="EMBL/GenBank/DDBJ databases">
        <authorList>
            <person name="Yamashiro T."/>
            <person name="Shiraishi A."/>
            <person name="Satake H."/>
            <person name="Nakayama K."/>
        </authorList>
    </citation>
    <scope>NUCLEOTIDE SEQUENCE</scope>
</reference>
<protein>
    <submittedName>
        <fullName evidence="2">Uncharacterized protein</fullName>
    </submittedName>
</protein>
<gene>
    <name evidence="2" type="ORF">Tco_1111942</name>
</gene>
<feature type="coiled-coil region" evidence="1">
    <location>
        <begin position="108"/>
        <end position="142"/>
    </location>
</feature>
<name>A0ABQ5IRI6_9ASTR</name>
<keyword evidence="3" id="KW-1185">Reference proteome</keyword>
<evidence type="ECO:0000313" key="3">
    <source>
        <dbReference type="Proteomes" id="UP001151760"/>
    </source>
</evidence>
<dbReference type="Proteomes" id="UP001151760">
    <property type="component" value="Unassembled WGS sequence"/>
</dbReference>
<reference evidence="2" key="1">
    <citation type="journal article" date="2022" name="Int. J. Mol. Sci.">
        <title>Draft Genome of Tanacetum Coccineum: Genomic Comparison of Closely Related Tanacetum-Family Plants.</title>
        <authorList>
            <person name="Yamashiro T."/>
            <person name="Shiraishi A."/>
            <person name="Nakayama K."/>
            <person name="Satake H."/>
        </authorList>
    </citation>
    <scope>NUCLEOTIDE SEQUENCE</scope>
</reference>
<evidence type="ECO:0000313" key="2">
    <source>
        <dbReference type="EMBL" id="GJU01604.1"/>
    </source>
</evidence>
<comment type="caution">
    <text evidence="2">The sequence shown here is derived from an EMBL/GenBank/DDBJ whole genome shotgun (WGS) entry which is preliminary data.</text>
</comment>
<accession>A0ABQ5IRI6</accession>
<organism evidence="2 3">
    <name type="scientific">Tanacetum coccineum</name>
    <dbReference type="NCBI Taxonomy" id="301880"/>
    <lineage>
        <taxon>Eukaryota</taxon>
        <taxon>Viridiplantae</taxon>
        <taxon>Streptophyta</taxon>
        <taxon>Embryophyta</taxon>
        <taxon>Tracheophyta</taxon>
        <taxon>Spermatophyta</taxon>
        <taxon>Magnoliopsida</taxon>
        <taxon>eudicotyledons</taxon>
        <taxon>Gunneridae</taxon>
        <taxon>Pentapetalae</taxon>
        <taxon>asterids</taxon>
        <taxon>campanulids</taxon>
        <taxon>Asterales</taxon>
        <taxon>Asteraceae</taxon>
        <taxon>Asteroideae</taxon>
        <taxon>Anthemideae</taxon>
        <taxon>Anthemidinae</taxon>
        <taxon>Tanacetum</taxon>
    </lineage>
</organism>
<keyword evidence="1" id="KW-0175">Coiled coil</keyword>
<proteinExistence type="predicted"/>
<evidence type="ECO:0000256" key="1">
    <source>
        <dbReference type="SAM" id="Coils"/>
    </source>
</evidence>